<gene>
    <name evidence="3" type="ORF">Cvel_9805</name>
</gene>
<feature type="compositionally biased region" description="Low complexity" evidence="2">
    <location>
        <begin position="825"/>
        <end position="842"/>
    </location>
</feature>
<feature type="compositionally biased region" description="Basic and acidic residues" evidence="2">
    <location>
        <begin position="13"/>
        <end position="30"/>
    </location>
</feature>
<evidence type="ECO:0008006" key="4">
    <source>
        <dbReference type="Google" id="ProtNLM"/>
    </source>
</evidence>
<evidence type="ECO:0000256" key="1">
    <source>
        <dbReference type="PROSITE-ProRule" id="PRU00235"/>
    </source>
</evidence>
<dbReference type="PROSITE" id="PS00626">
    <property type="entry name" value="RCC1_2"/>
    <property type="match status" value="2"/>
</dbReference>
<feature type="region of interest" description="Disordered" evidence="2">
    <location>
        <begin position="1993"/>
        <end position="2052"/>
    </location>
</feature>
<dbReference type="Pfam" id="PF00415">
    <property type="entry name" value="RCC1"/>
    <property type="match status" value="2"/>
</dbReference>
<protein>
    <recommendedName>
        <fullName evidence="4">HECT domain-containing protein</fullName>
    </recommendedName>
</protein>
<feature type="region of interest" description="Disordered" evidence="2">
    <location>
        <begin position="1618"/>
        <end position="1645"/>
    </location>
</feature>
<organism evidence="3">
    <name type="scientific">Chromera velia CCMP2878</name>
    <dbReference type="NCBI Taxonomy" id="1169474"/>
    <lineage>
        <taxon>Eukaryota</taxon>
        <taxon>Sar</taxon>
        <taxon>Alveolata</taxon>
        <taxon>Colpodellida</taxon>
        <taxon>Chromeraceae</taxon>
        <taxon>Chromera</taxon>
    </lineage>
</organism>
<dbReference type="PANTHER" id="PTHR45982:SF1">
    <property type="entry name" value="REGULATOR OF CHROMOSOME CONDENSATION"/>
    <property type="match status" value="1"/>
</dbReference>
<feature type="compositionally biased region" description="Basic and acidic residues" evidence="2">
    <location>
        <begin position="1235"/>
        <end position="1247"/>
    </location>
</feature>
<dbReference type="InterPro" id="IPR000408">
    <property type="entry name" value="Reg_chr_condens"/>
</dbReference>
<dbReference type="GO" id="GO:0005085">
    <property type="term" value="F:guanyl-nucleotide exchange factor activity"/>
    <property type="evidence" value="ECO:0007669"/>
    <property type="project" value="TreeGrafter"/>
</dbReference>
<evidence type="ECO:0000313" key="3">
    <source>
        <dbReference type="EMBL" id="CEM50105.1"/>
    </source>
</evidence>
<feature type="compositionally biased region" description="Acidic residues" evidence="2">
    <location>
        <begin position="2015"/>
        <end position="2024"/>
    </location>
</feature>
<feature type="repeat" description="RCC1" evidence="1">
    <location>
        <begin position="1807"/>
        <end position="1867"/>
    </location>
</feature>
<feature type="compositionally biased region" description="Basic and acidic residues" evidence="2">
    <location>
        <begin position="1754"/>
        <end position="1766"/>
    </location>
</feature>
<dbReference type="GO" id="GO:0005737">
    <property type="term" value="C:cytoplasm"/>
    <property type="evidence" value="ECO:0007669"/>
    <property type="project" value="TreeGrafter"/>
</dbReference>
<feature type="region of interest" description="Disordered" evidence="2">
    <location>
        <begin position="1429"/>
        <end position="1448"/>
    </location>
</feature>
<dbReference type="SUPFAM" id="SSF50985">
    <property type="entry name" value="RCC1/BLIP-II"/>
    <property type="match status" value="3"/>
</dbReference>
<reference evidence="3" key="1">
    <citation type="submission" date="2014-11" db="EMBL/GenBank/DDBJ databases">
        <authorList>
            <person name="Otto D Thomas"/>
            <person name="Naeem Raeece"/>
        </authorList>
    </citation>
    <scope>NUCLEOTIDE SEQUENCE</scope>
</reference>
<feature type="repeat" description="RCC1" evidence="1">
    <location>
        <begin position="2254"/>
        <end position="2322"/>
    </location>
</feature>
<feature type="region of interest" description="Disordered" evidence="2">
    <location>
        <begin position="928"/>
        <end position="950"/>
    </location>
</feature>
<evidence type="ECO:0000256" key="2">
    <source>
        <dbReference type="SAM" id="MobiDB-lite"/>
    </source>
</evidence>
<feature type="compositionally biased region" description="Basic and acidic residues" evidence="2">
    <location>
        <begin position="621"/>
        <end position="632"/>
    </location>
</feature>
<feature type="region of interest" description="Disordered" evidence="2">
    <location>
        <begin position="609"/>
        <end position="632"/>
    </location>
</feature>
<feature type="region of interest" description="Disordered" evidence="2">
    <location>
        <begin position="1235"/>
        <end position="1261"/>
    </location>
</feature>
<sequence length="2386" mass="253800">MRCCFRLERRQELRDAKEDREREAVTRETDTPAAPEGPKRKQKVPSQEGLLEASNLFLFRPTSPKERLYEQQTPSSTDFEFKSLPRAARQERASFASVPSVWSRECARAQRLLREVPLLDWQRIFAERVSCLSFLYGEIARGRPDGKNSVQSPLGYVEEEQQLPPCLKENGPVEVEALPSLRNGGNEGSLMSAVVCAEGESACFFEKLSVVLSRVSSAFLSLDGRLELLCALQAEEDSRGRDDLLDLSEIEMTESRRHSDLIWQALTESGSSVTAGQVESAVEASVSALSLPARVLCGRILRSRLCSLLETSEKQADREGAGSVPDLCGRGCLVVGVLGFVFGGLVFRLYLKDTDWHLASRLVRAATESIGKGKCACGEVVPLAASVDLGWLRVGATAVVSSVQQSDVERWVRQVLTPIRVGMEKRNGRVTVSLCHLGKDGEKGGVEPVGSLADGLKISFGDGKVGGDGGWREEQRNLFGFRGSRKVVGTSGEDMWTFDCGECLTSARRNGVPRLAAPRVKVGGDLQTANEASQKCGGGLLVRLLLSSGSALYGSDQILSLAEKLEGWEGGREGRSGVMACGDSREGLLWSAFLGLREAAMRHFSVGASAGASKGSSQTGNEREWGKGAERERQLWNRSGGRQWGAVASRLHYLSSLVAADLFVLAAARCACSSLLWAGSDLGVNVFFWFRKLFNGLMRPDSPVCFGFGFEKSFSSRVGPPTSASTENCPSSHRFTEDEKVSAFQGILVALSASLAVSRDFIEQREKVSVTSSLSTDAVRDVFSLSTSRPLLVCRSAQIRLGIFFSGDGTLKPGLSRVERRRLSLSRTKSSHAESAGSSRSHVNALKEQKGQDKGNSIENALGSVSLNAHQEEDDVAHGPASARSAPALRPRLILPLDPSEVPLRLKEAAALLGLGSSASLLCRAGRVSGNQSPSLSPSMLPPPLDSSPSPQNWIENLSLSLLASGFDASLSPPNHRERSEGKDLSQGIAVVPRHVDPSNSNGVGERAEHIARPAPPDLSPQRFPEGSDPSVFPHPSPLFGYPPTISQPLDGSVRPYDSSVDQFDGSVSARETEGSPSRVAYGKFETIRTPSLSVAEWQRRSGVLVHTFEALQALIVAGRRTKGELSPSAPPVAVQEEVPIGRRASGLSPILPPLMPHDGDCSVPPLSHSPGTGRGARGGGATRGKKVQSQTADVSEEEIGEGKPEQLFDIVSKQFLDLLRWLIRRHSEVSLEITKDGKESNKGTKGEEEEQQNGDEESASVEKRLRSLVRLLDCLGGRMPSESGCSNGGEGHPFLLLPLWMLGQLAFVRKDAALEREAGSRFRALQKVYPHCPLPWGPPPLGVPRFASPHLFLNQKEKEGKGSEKGKTERENTLTEVSVVEALAAHLSALSVSSCGLLPFWVLSNHPLSLLSKSDASLIAFRPVSSEEPPPIGRIPSTGLASSGVTKEKENVVVRDVGRVSSMRPSERQQQLLAAGMNGWGQLGLGRPLLSGCDDLFSSGWARETWDPDEHQQQGGKAARGTAVWWTGNPSEVLLHDDAPGCGETPWSAVACGDSHTAALDGQGRLFVWGSNKHGQLGILCGCRVPHGAGGGGEDENCCGLTGVDTDASSLLFPFPPAVPGPSVDPEEAEGQVSQSPPLPSIFLPDHPSAAVRRPPGGRRACLCMEFPPTAANCRVPFLASHAHWGPGEGPCSVCVEGEVGVKKKRGEAEFGDLMPVPCYAEWPLAFPMECPELQRIRLTREKQRGGGVGRKVPSEEEREREQKSKGAPPAAFLPVCLNALRGPPQLRFSSVSCGMNFCAVIDVHGGLWTWGEGSQGELGHGDLRSRCVPSLVDPAAGSSTGERGGVFPAVRVVCGAHHVCLLSGRDEPRSDGKPRSLRFWTWGDHNFGQLGLGPVESDEFISVRHCGAEGETTFVSSPQRLVFFTRELAGTEGVGKKTKKEGKTENQGKTVQVFIQSVEHGKAKRSGGKLGFTQPFVSSSCQTSVASYPASPANMGGVSEEAAGGKGIRGVGEEDDEEEEEAGSVGEGMGLSEPLKTSPPPQGVTGTAHIRGALGGLGNYLLPRARTSSAEGEGGGQTEEKKKASAPPTSSAAAEESGEGAEKECQEKSGAPVKGGGALVPVQILSAACGDGHTLLLVRPFKFRGDTEEESPPQVWAFGNNQTGAVGVGPEGVSMMVPESENEGGVESSPGVVWQIPSPVVLDPSLFCPADGRPWWSLSGSSSSKGAGGAPAAQVVEVFAGGAGSGALDSEGRLWVWGLNDRGQLGTVVQRRRTVVDGHSDAAEGDDVVWRPALHSTARSGVRVKGAAFGAFHSVVLTEAGEALSYGQDCAGATARGTLPSSEGPPARPRDCPVVDGQRVGMENGFVVQQVAVGGLHTMLLGCK</sequence>
<feature type="compositionally biased region" description="Gly residues" evidence="2">
    <location>
        <begin position="1173"/>
        <end position="1183"/>
    </location>
</feature>
<dbReference type="Gene3D" id="2.130.10.30">
    <property type="entry name" value="Regulator of chromosome condensation 1/beta-lactamase-inhibitor protein II"/>
    <property type="match status" value="3"/>
</dbReference>
<feature type="compositionally biased region" description="Acidic residues" evidence="2">
    <location>
        <begin position="1248"/>
        <end position="1260"/>
    </location>
</feature>
<dbReference type="InterPro" id="IPR009091">
    <property type="entry name" value="RCC1/BLIP-II"/>
</dbReference>
<feature type="region of interest" description="Disordered" evidence="2">
    <location>
        <begin position="1743"/>
        <end position="1768"/>
    </location>
</feature>
<dbReference type="PROSITE" id="PS50012">
    <property type="entry name" value="RCC1_3"/>
    <property type="match status" value="2"/>
</dbReference>
<name>A0A0G4HZT2_9ALVE</name>
<dbReference type="PANTHER" id="PTHR45982">
    <property type="entry name" value="REGULATOR OF CHROMOSOME CONDENSATION"/>
    <property type="match status" value="1"/>
</dbReference>
<feature type="compositionally biased region" description="Low complexity" evidence="2">
    <location>
        <begin position="2087"/>
        <end position="2097"/>
    </location>
</feature>
<dbReference type="Pfam" id="PF13540">
    <property type="entry name" value="RCC1_2"/>
    <property type="match status" value="1"/>
</dbReference>
<accession>A0A0G4HZT2</accession>
<dbReference type="InterPro" id="IPR051553">
    <property type="entry name" value="Ran_GTPase-activating"/>
</dbReference>
<dbReference type="VEuPathDB" id="CryptoDB:Cvel_9805"/>
<feature type="region of interest" description="Disordered" evidence="2">
    <location>
        <begin position="13"/>
        <end position="48"/>
    </location>
</feature>
<feature type="region of interest" description="Disordered" evidence="2">
    <location>
        <begin position="1161"/>
        <end position="1203"/>
    </location>
</feature>
<proteinExistence type="predicted"/>
<feature type="region of interest" description="Disordered" evidence="2">
    <location>
        <begin position="2069"/>
        <end position="2116"/>
    </location>
</feature>
<feature type="region of interest" description="Disordered" evidence="2">
    <location>
        <begin position="822"/>
        <end position="859"/>
    </location>
</feature>
<dbReference type="EMBL" id="CDMZ01004554">
    <property type="protein sequence ID" value="CEM50105.1"/>
    <property type="molecule type" value="Genomic_DNA"/>
</dbReference>